<protein>
    <submittedName>
        <fullName evidence="1">Uncharacterized protein</fullName>
    </submittedName>
</protein>
<dbReference type="EMBL" id="JBHUME010000008">
    <property type="protein sequence ID" value="MFD2613275.1"/>
    <property type="molecule type" value="Genomic_DNA"/>
</dbReference>
<sequence>MNEAKFQPAVEKIVKEIYDKYPDLLTRYGERGVERTKEDNMHHFKHLETAYMLRNFEIMTQYAVWLNGILTSRGMSTSLLIDNFNMIRAVIPSMETWEKEERAFYLEAVEQAISVLQKQ</sequence>
<gene>
    <name evidence="1" type="ORF">ACFSUF_12665</name>
</gene>
<comment type="caution">
    <text evidence="1">The sequence shown here is derived from an EMBL/GenBank/DDBJ whole genome shotgun (WGS) entry which is preliminary data.</text>
</comment>
<dbReference type="InterPro" id="IPR009050">
    <property type="entry name" value="Globin-like_sf"/>
</dbReference>
<evidence type="ECO:0000313" key="2">
    <source>
        <dbReference type="Proteomes" id="UP001597541"/>
    </source>
</evidence>
<reference evidence="2" key="1">
    <citation type="journal article" date="2019" name="Int. J. Syst. Evol. Microbiol.">
        <title>The Global Catalogue of Microorganisms (GCM) 10K type strain sequencing project: providing services to taxonomists for standard genome sequencing and annotation.</title>
        <authorList>
            <consortium name="The Broad Institute Genomics Platform"/>
            <consortium name="The Broad Institute Genome Sequencing Center for Infectious Disease"/>
            <person name="Wu L."/>
            <person name="Ma J."/>
        </authorList>
    </citation>
    <scope>NUCLEOTIDE SEQUENCE [LARGE SCALE GENOMIC DNA]</scope>
    <source>
        <strain evidence="2">KCTC 3950</strain>
    </source>
</reference>
<accession>A0ABW5PDC6</accession>
<keyword evidence="2" id="KW-1185">Reference proteome</keyword>
<organism evidence="1 2">
    <name type="scientific">Paenibacillus gansuensis</name>
    <dbReference type="NCBI Taxonomy" id="306542"/>
    <lineage>
        <taxon>Bacteria</taxon>
        <taxon>Bacillati</taxon>
        <taxon>Bacillota</taxon>
        <taxon>Bacilli</taxon>
        <taxon>Bacillales</taxon>
        <taxon>Paenibacillaceae</taxon>
        <taxon>Paenibacillus</taxon>
    </lineage>
</organism>
<evidence type="ECO:0000313" key="1">
    <source>
        <dbReference type="EMBL" id="MFD2613275.1"/>
    </source>
</evidence>
<proteinExistence type="predicted"/>
<name>A0ABW5PDC6_9BACL</name>
<dbReference type="RefSeq" id="WP_377603274.1">
    <property type="nucleotide sequence ID" value="NZ_JBHUME010000008.1"/>
</dbReference>
<dbReference type="SUPFAM" id="SSF46458">
    <property type="entry name" value="Globin-like"/>
    <property type="match status" value="1"/>
</dbReference>
<dbReference type="Proteomes" id="UP001597541">
    <property type="component" value="Unassembled WGS sequence"/>
</dbReference>